<organism evidence="1 2">
    <name type="scientific">Streptomyces rugosispiralis</name>
    <dbReference type="NCBI Taxonomy" id="2967341"/>
    <lineage>
        <taxon>Bacteria</taxon>
        <taxon>Bacillati</taxon>
        <taxon>Actinomycetota</taxon>
        <taxon>Actinomycetes</taxon>
        <taxon>Kitasatosporales</taxon>
        <taxon>Streptomycetaceae</taxon>
        <taxon>Streptomyces</taxon>
    </lineage>
</organism>
<comment type="caution">
    <text evidence="1">The sequence shown here is derived from an EMBL/GenBank/DDBJ whole genome shotgun (WGS) entry which is preliminary data.</text>
</comment>
<evidence type="ECO:0000313" key="1">
    <source>
        <dbReference type="EMBL" id="MCQ8192768.1"/>
    </source>
</evidence>
<reference evidence="1 2" key="1">
    <citation type="submission" date="2022-07" db="EMBL/GenBank/DDBJ databases">
        <authorList>
            <person name="Phongsopitanun W."/>
            <person name="Tanasupawat S."/>
        </authorList>
    </citation>
    <scope>NUCLEOTIDE SEQUENCE [LARGE SCALE GENOMIC DNA]</scope>
    <source>
        <strain evidence="1 2">RCU-064</strain>
    </source>
</reference>
<dbReference type="Proteomes" id="UP001204746">
    <property type="component" value="Unassembled WGS sequence"/>
</dbReference>
<gene>
    <name evidence="1" type="ORF">NP777_31840</name>
</gene>
<sequence length="122" mass="13270">MTERPSAPNGPLIPMDGDPMPALTPAALRAAVAQIAPALLPSFVEHLDRAVEQAATQSTIAPLRTFLRWWGEFVAIERCPARAARLRELEAVAEGAMDREALRSALAEMRQITDLAQREISA</sequence>
<evidence type="ECO:0000313" key="2">
    <source>
        <dbReference type="Proteomes" id="UP001204746"/>
    </source>
</evidence>
<name>A0ABT1V5V9_9ACTN</name>
<dbReference type="EMBL" id="JANIAA010000028">
    <property type="protein sequence ID" value="MCQ8192768.1"/>
    <property type="molecule type" value="Genomic_DNA"/>
</dbReference>
<keyword evidence="2" id="KW-1185">Reference proteome</keyword>
<dbReference type="RefSeq" id="WP_256653626.1">
    <property type="nucleotide sequence ID" value="NZ_JANIAA010000028.1"/>
</dbReference>
<accession>A0ABT1V5V9</accession>
<proteinExistence type="predicted"/>
<protein>
    <submittedName>
        <fullName evidence="1">Uncharacterized protein</fullName>
    </submittedName>
</protein>